<dbReference type="EMBL" id="JYDL01000080">
    <property type="protein sequence ID" value="KRX17936.1"/>
    <property type="molecule type" value="Genomic_DNA"/>
</dbReference>
<proteinExistence type="predicted"/>
<comment type="caution">
    <text evidence="1">The sequence shown here is derived from an EMBL/GenBank/DDBJ whole genome shotgun (WGS) entry which is preliminary data.</text>
</comment>
<dbReference type="Proteomes" id="UP000054630">
    <property type="component" value="Unassembled WGS sequence"/>
</dbReference>
<dbReference type="AlphaFoldDB" id="A0A0V0RTX8"/>
<sequence>MKENRLAQNNEILHKTWQVRRMPDYTPSQLQSSRVTLKKLEADLCIEIGNIPTLEAINSTTTGFQMMLYNLPRKQFDSNPWFLPESDSLTSGKNILIRLFVAVPLVLSCFPFAEEEPGCKCSKCVRSFH</sequence>
<organism evidence="1 2">
    <name type="scientific">Trichinella nelsoni</name>
    <dbReference type="NCBI Taxonomy" id="6336"/>
    <lineage>
        <taxon>Eukaryota</taxon>
        <taxon>Metazoa</taxon>
        <taxon>Ecdysozoa</taxon>
        <taxon>Nematoda</taxon>
        <taxon>Enoplea</taxon>
        <taxon>Dorylaimia</taxon>
        <taxon>Trichinellida</taxon>
        <taxon>Trichinellidae</taxon>
        <taxon>Trichinella</taxon>
    </lineage>
</organism>
<reference evidence="1 2" key="1">
    <citation type="submission" date="2015-01" db="EMBL/GenBank/DDBJ databases">
        <title>Evolution of Trichinella species and genotypes.</title>
        <authorList>
            <person name="Korhonen P.K."/>
            <person name="Edoardo P."/>
            <person name="Giuseppe L.R."/>
            <person name="Gasser R.B."/>
        </authorList>
    </citation>
    <scope>NUCLEOTIDE SEQUENCE [LARGE SCALE GENOMIC DNA]</scope>
    <source>
        <strain evidence="1">ISS37</strain>
    </source>
</reference>
<gene>
    <name evidence="1" type="ORF">T07_13192</name>
</gene>
<evidence type="ECO:0000313" key="2">
    <source>
        <dbReference type="Proteomes" id="UP000054630"/>
    </source>
</evidence>
<name>A0A0V0RTX8_9BILA</name>
<protein>
    <submittedName>
        <fullName evidence="1">Uncharacterized protein</fullName>
    </submittedName>
</protein>
<evidence type="ECO:0000313" key="1">
    <source>
        <dbReference type="EMBL" id="KRX17936.1"/>
    </source>
</evidence>
<keyword evidence="2" id="KW-1185">Reference proteome</keyword>
<accession>A0A0V0RTX8</accession>